<gene>
    <name evidence="2" type="ORF">Pfra01_000679400</name>
</gene>
<sequence>MVRVPGSSGDSGFYRESLVDVQVKIEQGDRASSELGSTTTLLIEARSTNRQSARRTSVGGTKADPDPDLEDRPQLPPQVPLGTPVELALRQDPPRNKPRLVMNGMDLAIL</sequence>
<feature type="compositionally biased region" description="Polar residues" evidence="1">
    <location>
        <begin position="34"/>
        <end position="59"/>
    </location>
</feature>
<evidence type="ECO:0000256" key="1">
    <source>
        <dbReference type="SAM" id="MobiDB-lite"/>
    </source>
</evidence>
<dbReference type="Proteomes" id="UP001165121">
    <property type="component" value="Unassembled WGS sequence"/>
</dbReference>
<keyword evidence="3" id="KW-1185">Reference proteome</keyword>
<reference evidence="2" key="1">
    <citation type="submission" date="2023-04" db="EMBL/GenBank/DDBJ databases">
        <title>Phytophthora fragariaefolia NBRC 109709.</title>
        <authorList>
            <person name="Ichikawa N."/>
            <person name="Sato H."/>
            <person name="Tonouchi N."/>
        </authorList>
    </citation>
    <scope>NUCLEOTIDE SEQUENCE</scope>
    <source>
        <strain evidence="2">NBRC 109709</strain>
    </source>
</reference>
<dbReference type="EMBL" id="BSXT01000586">
    <property type="protein sequence ID" value="GMF30553.1"/>
    <property type="molecule type" value="Genomic_DNA"/>
</dbReference>
<name>A0A9W6UE87_9STRA</name>
<comment type="caution">
    <text evidence="2">The sequence shown here is derived from an EMBL/GenBank/DDBJ whole genome shotgun (WGS) entry which is preliminary data.</text>
</comment>
<organism evidence="2 3">
    <name type="scientific">Phytophthora fragariaefolia</name>
    <dbReference type="NCBI Taxonomy" id="1490495"/>
    <lineage>
        <taxon>Eukaryota</taxon>
        <taxon>Sar</taxon>
        <taxon>Stramenopiles</taxon>
        <taxon>Oomycota</taxon>
        <taxon>Peronosporomycetes</taxon>
        <taxon>Peronosporales</taxon>
        <taxon>Peronosporaceae</taxon>
        <taxon>Phytophthora</taxon>
    </lineage>
</organism>
<dbReference type="OrthoDB" id="112943at2759"/>
<dbReference type="AlphaFoldDB" id="A0A9W6UE87"/>
<evidence type="ECO:0000313" key="2">
    <source>
        <dbReference type="EMBL" id="GMF30553.1"/>
    </source>
</evidence>
<proteinExistence type="predicted"/>
<evidence type="ECO:0000313" key="3">
    <source>
        <dbReference type="Proteomes" id="UP001165121"/>
    </source>
</evidence>
<accession>A0A9W6UE87</accession>
<feature type="region of interest" description="Disordered" evidence="1">
    <location>
        <begin position="29"/>
        <end position="110"/>
    </location>
</feature>
<protein>
    <submittedName>
        <fullName evidence="2">Unnamed protein product</fullName>
    </submittedName>
</protein>